<dbReference type="GO" id="GO:0006631">
    <property type="term" value="P:fatty acid metabolic process"/>
    <property type="evidence" value="ECO:0007669"/>
    <property type="project" value="TreeGrafter"/>
</dbReference>
<dbReference type="PRINTS" id="PR00625">
    <property type="entry name" value="JDOMAIN"/>
</dbReference>
<dbReference type="InterPro" id="IPR051034">
    <property type="entry name" value="Mito_Enoyl-ACP_Reductase"/>
</dbReference>
<name>A0AAW1QL09_9CHLO</name>
<dbReference type="Pfam" id="PF00226">
    <property type="entry name" value="DnaJ"/>
    <property type="match status" value="1"/>
</dbReference>
<dbReference type="Pfam" id="PF08240">
    <property type="entry name" value="ADH_N"/>
    <property type="match status" value="1"/>
</dbReference>
<dbReference type="SUPFAM" id="SSF51735">
    <property type="entry name" value="NAD(P)-binding Rossmann-fold domains"/>
    <property type="match status" value="1"/>
</dbReference>
<dbReference type="SUPFAM" id="SSF50129">
    <property type="entry name" value="GroES-like"/>
    <property type="match status" value="1"/>
</dbReference>
<dbReference type="Gene3D" id="3.40.50.720">
    <property type="entry name" value="NAD(P)-binding Rossmann-like Domain"/>
    <property type="match status" value="1"/>
</dbReference>
<dbReference type="CDD" id="cd06257">
    <property type="entry name" value="DnaJ"/>
    <property type="match status" value="1"/>
</dbReference>
<feature type="domain" description="J" evidence="7">
    <location>
        <begin position="7"/>
        <end position="68"/>
    </location>
</feature>
<keyword evidence="4" id="KW-0809">Transit peptide</keyword>
<evidence type="ECO:0000256" key="6">
    <source>
        <dbReference type="ARBA" id="ARBA00023128"/>
    </source>
</evidence>
<evidence type="ECO:0000256" key="5">
    <source>
        <dbReference type="ARBA" id="ARBA00023002"/>
    </source>
</evidence>
<keyword evidence="9" id="KW-1185">Reference proteome</keyword>
<protein>
    <recommendedName>
        <fullName evidence="7">J domain-containing protein</fullName>
    </recommendedName>
</protein>
<evidence type="ECO:0000256" key="4">
    <source>
        <dbReference type="ARBA" id="ARBA00022946"/>
    </source>
</evidence>
<dbReference type="SMART" id="SM00271">
    <property type="entry name" value="DnaJ"/>
    <property type="match status" value="1"/>
</dbReference>
<dbReference type="InterPro" id="IPR036291">
    <property type="entry name" value="NAD(P)-bd_dom_sf"/>
</dbReference>
<evidence type="ECO:0000259" key="7">
    <source>
        <dbReference type="PROSITE" id="PS50076"/>
    </source>
</evidence>
<dbReference type="Gene3D" id="1.10.287.110">
    <property type="entry name" value="DnaJ domain"/>
    <property type="match status" value="1"/>
</dbReference>
<accession>A0AAW1QL09</accession>
<evidence type="ECO:0000313" key="8">
    <source>
        <dbReference type="EMBL" id="KAK9822085.1"/>
    </source>
</evidence>
<dbReference type="PANTHER" id="PTHR43981">
    <property type="entry name" value="ENOYL-[ACYL-CARRIER-PROTEIN] REDUCTASE, MITOCHONDRIAL"/>
    <property type="match status" value="1"/>
</dbReference>
<dbReference type="PANTHER" id="PTHR43981:SF2">
    <property type="entry name" value="ENOYL-[ACYL-CARRIER-PROTEIN] REDUCTASE, MITOCHONDRIAL"/>
    <property type="match status" value="1"/>
</dbReference>
<reference evidence="8 9" key="1">
    <citation type="journal article" date="2024" name="Nat. Commun.">
        <title>Phylogenomics reveals the evolutionary origins of lichenization in chlorophyte algae.</title>
        <authorList>
            <person name="Puginier C."/>
            <person name="Libourel C."/>
            <person name="Otte J."/>
            <person name="Skaloud P."/>
            <person name="Haon M."/>
            <person name="Grisel S."/>
            <person name="Petersen M."/>
            <person name="Berrin J.G."/>
            <person name="Delaux P.M."/>
            <person name="Dal Grande F."/>
            <person name="Keller J."/>
        </authorList>
    </citation>
    <scope>NUCLEOTIDE SEQUENCE [LARGE SCALE GENOMIC DNA]</scope>
    <source>
        <strain evidence="8 9">SAG 2145</strain>
    </source>
</reference>
<dbReference type="Proteomes" id="UP001438707">
    <property type="component" value="Unassembled WGS sequence"/>
</dbReference>
<dbReference type="PROSITE" id="PS50076">
    <property type="entry name" value="DNAJ_2"/>
    <property type="match status" value="1"/>
</dbReference>
<dbReference type="InterPro" id="IPR036869">
    <property type="entry name" value="J_dom_sf"/>
</dbReference>
<keyword evidence="5" id="KW-0560">Oxidoreductase</keyword>
<dbReference type="AlphaFoldDB" id="A0AAW1QL09"/>
<keyword evidence="3" id="KW-0521">NADP</keyword>
<comment type="similarity">
    <text evidence="2">Belongs to the zinc-containing alcohol dehydrogenase family. Quinone oxidoreductase subfamily.</text>
</comment>
<dbReference type="CDD" id="cd08290">
    <property type="entry name" value="ETR"/>
    <property type="match status" value="1"/>
</dbReference>
<dbReference type="InterPro" id="IPR018253">
    <property type="entry name" value="DnaJ_domain_CS"/>
</dbReference>
<dbReference type="InterPro" id="IPR001623">
    <property type="entry name" value="DnaJ_domain"/>
</dbReference>
<dbReference type="InterPro" id="IPR013154">
    <property type="entry name" value="ADH-like_N"/>
</dbReference>
<dbReference type="InterPro" id="IPR011032">
    <property type="entry name" value="GroES-like_sf"/>
</dbReference>
<comment type="caution">
    <text evidence="8">The sequence shown here is derived from an EMBL/GenBank/DDBJ whole genome shotgun (WGS) entry which is preliminary data.</text>
</comment>
<dbReference type="EMBL" id="JALJOS010000034">
    <property type="protein sequence ID" value="KAK9822085.1"/>
    <property type="molecule type" value="Genomic_DNA"/>
</dbReference>
<dbReference type="PROSITE" id="PS00636">
    <property type="entry name" value="DNAJ_1"/>
    <property type="match status" value="1"/>
</dbReference>
<keyword evidence="6" id="KW-0496">Mitochondrion</keyword>
<gene>
    <name evidence="8" type="ORF">WJX74_005634</name>
</gene>
<sequence>MAQEPLKLYEALGVPVKASEVEIRRAYRTRISQVHPDKGGSPEEFSRVQLAYEVLHDKGKREHYDSTGQISRTPEELFAKSFAGGKFQSPAPQADQPIKVSEQITTLQSPAFESHTSGFEAWLRSRGEAGTSVFTAESIAQKFGVVKGSYRATPLPRLKTFQASSHAVCKKAGRPDKMAADLEALPAELEWGQVLVSLRAVPVSPADLHTIQTGGSYGGSTRQLPFVIGHDGIGVVMQIAEGVRTLREGDWVIPAQSHMGTWQSLAVWKESDVLKFPKDIMPLEYGAVCREMCLAYRLLEDANLKPGDCIILNGANSTVGQILVQLCFLLKLRCIALVRAHEDFGRIQEWLKACGASQVLPDVGSIEAHLLKFQAKPKLGLDCIGGSSTTRISNVLHEGGQLVIYGCMCGTAPTWASSTWIFQGIQVKGCNIRKWMQGNNSKFMAVMESLGTLIKASKLQITFTEYDMATELDEAVSHASSPSKNTKILLKFEDIGREY</sequence>
<evidence type="ECO:0000256" key="2">
    <source>
        <dbReference type="ARBA" id="ARBA00010371"/>
    </source>
</evidence>
<proteinExistence type="inferred from homology"/>
<evidence type="ECO:0000313" key="9">
    <source>
        <dbReference type="Proteomes" id="UP001438707"/>
    </source>
</evidence>
<comment type="subcellular location">
    <subcellularLocation>
        <location evidence="1">Mitochondrion</location>
    </subcellularLocation>
</comment>
<dbReference type="GO" id="GO:0005739">
    <property type="term" value="C:mitochondrion"/>
    <property type="evidence" value="ECO:0007669"/>
    <property type="project" value="UniProtKB-SubCell"/>
</dbReference>
<dbReference type="GO" id="GO:0016491">
    <property type="term" value="F:oxidoreductase activity"/>
    <property type="evidence" value="ECO:0007669"/>
    <property type="project" value="UniProtKB-KW"/>
</dbReference>
<dbReference type="SUPFAM" id="SSF46565">
    <property type="entry name" value="Chaperone J-domain"/>
    <property type="match status" value="1"/>
</dbReference>
<evidence type="ECO:0000256" key="1">
    <source>
        <dbReference type="ARBA" id="ARBA00004173"/>
    </source>
</evidence>
<evidence type="ECO:0000256" key="3">
    <source>
        <dbReference type="ARBA" id="ARBA00022857"/>
    </source>
</evidence>
<organism evidence="8 9">
    <name type="scientific">Apatococcus lobatus</name>
    <dbReference type="NCBI Taxonomy" id="904363"/>
    <lineage>
        <taxon>Eukaryota</taxon>
        <taxon>Viridiplantae</taxon>
        <taxon>Chlorophyta</taxon>
        <taxon>core chlorophytes</taxon>
        <taxon>Trebouxiophyceae</taxon>
        <taxon>Chlorellales</taxon>
        <taxon>Chlorellaceae</taxon>
        <taxon>Apatococcus</taxon>
    </lineage>
</organism>
<dbReference type="Gene3D" id="3.90.180.10">
    <property type="entry name" value="Medium-chain alcohol dehydrogenases, catalytic domain"/>
    <property type="match status" value="1"/>
</dbReference>